<name>A0A1V0QFY2_CNPV</name>
<dbReference type="InterPro" id="IPR036770">
    <property type="entry name" value="Ankyrin_rpt-contain_sf"/>
</dbReference>
<dbReference type="InterPro" id="IPR018272">
    <property type="entry name" value="PRANC_domain"/>
</dbReference>
<dbReference type="PANTHER" id="PTHR24173:SF85">
    <property type="entry name" value="PROTEIN FEM-1 HOMOLOG CG6966"/>
    <property type="match status" value="1"/>
</dbReference>
<dbReference type="InterPro" id="IPR002110">
    <property type="entry name" value="Ankyrin_rpt"/>
</dbReference>
<feature type="repeat" description="ANK" evidence="3">
    <location>
        <begin position="150"/>
        <end position="182"/>
    </location>
</feature>
<accession>A0A1V0QFY2</accession>
<gene>
    <name evidence="5" type="primary">SWPV2-011</name>
</gene>
<dbReference type="PANTHER" id="PTHR24173">
    <property type="entry name" value="ANKYRIN REPEAT CONTAINING"/>
    <property type="match status" value="1"/>
</dbReference>
<dbReference type="Pfam" id="PF13637">
    <property type="entry name" value="Ank_4"/>
    <property type="match status" value="1"/>
</dbReference>
<organism evidence="5">
    <name type="scientific">Shearwaterpox virus</name>
    <dbReference type="NCBI Taxonomy" id="1974596"/>
    <lineage>
        <taxon>Viruses</taxon>
        <taxon>Varidnaviria</taxon>
        <taxon>Bamfordvirae</taxon>
        <taxon>Nucleocytoviricota</taxon>
        <taxon>Pokkesviricetes</taxon>
        <taxon>Chitovirales</taxon>
        <taxon>Poxviridae</taxon>
        <taxon>Chordopoxvirinae</taxon>
        <taxon>Avipoxvirus</taxon>
        <taxon>Avipoxvirus canarypox</taxon>
        <taxon>Canarypox virus</taxon>
    </lineage>
</organism>
<dbReference type="Pfam" id="PF12796">
    <property type="entry name" value="Ank_2"/>
    <property type="match status" value="2"/>
</dbReference>
<proteinExistence type="predicted"/>
<feature type="domain" description="PRANC" evidence="4">
    <location>
        <begin position="429"/>
        <end position="516"/>
    </location>
</feature>
<feature type="repeat" description="ANK" evidence="3">
    <location>
        <begin position="48"/>
        <end position="80"/>
    </location>
</feature>
<keyword evidence="1" id="KW-0677">Repeat</keyword>
<dbReference type="PROSITE" id="PS50088">
    <property type="entry name" value="ANK_REPEAT"/>
    <property type="match status" value="5"/>
</dbReference>
<evidence type="ECO:0000313" key="5">
    <source>
        <dbReference type="EMBL" id="ARE67230.1"/>
    </source>
</evidence>
<dbReference type="PRINTS" id="PR01415">
    <property type="entry name" value="ANKYRIN"/>
</dbReference>
<dbReference type="PROSITE" id="PS50297">
    <property type="entry name" value="ANK_REP_REGION"/>
    <property type="match status" value="4"/>
</dbReference>
<keyword evidence="2 3" id="KW-0040">ANK repeat</keyword>
<feature type="repeat" description="ANK" evidence="3">
    <location>
        <begin position="183"/>
        <end position="215"/>
    </location>
</feature>
<feature type="repeat" description="ANK" evidence="3">
    <location>
        <begin position="216"/>
        <end position="249"/>
    </location>
</feature>
<dbReference type="EMBL" id="KX857215">
    <property type="protein sequence ID" value="ARE67230.1"/>
    <property type="molecule type" value="Genomic_DNA"/>
</dbReference>
<dbReference type="Gene3D" id="1.25.40.20">
    <property type="entry name" value="Ankyrin repeat-containing domain"/>
    <property type="match status" value="1"/>
</dbReference>
<dbReference type="SUPFAM" id="SSF48403">
    <property type="entry name" value="Ankyrin repeat"/>
    <property type="match status" value="1"/>
</dbReference>
<feature type="repeat" description="ANK" evidence="3">
    <location>
        <begin position="314"/>
        <end position="346"/>
    </location>
</feature>
<dbReference type="Pfam" id="PF09372">
    <property type="entry name" value="PRANC"/>
    <property type="match status" value="1"/>
</dbReference>
<sequence>MFDYALDYLSYTMDVLEKSFDVLDTLLENNNTLIDLLRNGYEVNEMIKTKTLLHRAVELRNIEAVKTLLLYGSDPFVKHSYLYQNALHTACMLLPLSKMETISHIRNNTIRQPCYYAYAPLEKNAENESIKIAELLLSKYPDLVNHVDHEHRTPLHLAVESNNIKMLKLLLSYGADINTVDNAGKTPICCAVIRNLIDVTKELISLGADINKGDINNMTPLHHMMRFAESTELIEILLDHGADINAVNNFGETPLHVLIGAREHIATTLITRGANVYAVDYKGDTLLHKAVINSNAMLVNLIKLGVDVNHRNNSGKTPLHYAVKYPLKKSVSILLKHGADVNIMDNNGDTPLSYKQFRRKWLPHNDYKSIIDVISIIMLEGINKRYKCLEGHNVNIKTLENVRIYKRIKDQCEKEILMLRNTKLCNGVIADIILTENNHNLTRFIRNPNFNALIHNFNFKVYKKLINNVVMSARSRFMLMNRSVNLIQNHEIFGKLPEDVLWNISKYLEADDVKTLENVLFTQLNVKK</sequence>
<evidence type="ECO:0000256" key="1">
    <source>
        <dbReference type="ARBA" id="ARBA00022737"/>
    </source>
</evidence>
<protein>
    <submittedName>
        <fullName evidence="5">SWPV2-ORF011</fullName>
    </submittedName>
</protein>
<evidence type="ECO:0000259" key="4">
    <source>
        <dbReference type="Pfam" id="PF09372"/>
    </source>
</evidence>
<dbReference type="Proteomes" id="UP000319767">
    <property type="component" value="Segment"/>
</dbReference>
<evidence type="ECO:0000256" key="3">
    <source>
        <dbReference type="PROSITE-ProRule" id="PRU00023"/>
    </source>
</evidence>
<reference evidence="5" key="1">
    <citation type="journal article" date="2017" name="BMC Genomics">
        <title>Genomic characterization of two novel pathogenic avipoxviruses isolated from pacific shearwaters (Ardenna spp.).</title>
        <authorList>
            <person name="Sarker S."/>
            <person name="Das S."/>
            <person name="Lavers J.L."/>
            <person name="Hutton I."/>
            <person name="Helbig K."/>
            <person name="Imbery J."/>
            <person name="Upton C."/>
            <person name="Raidal S.R."/>
        </authorList>
    </citation>
    <scope>NUCLEOTIDE SEQUENCE [LARGE SCALE GENOMIC DNA]</scope>
    <source>
        <strain evidence="5">SWPV-2</strain>
    </source>
</reference>
<evidence type="ECO:0000256" key="2">
    <source>
        <dbReference type="ARBA" id="ARBA00023043"/>
    </source>
</evidence>
<dbReference type="SMART" id="SM00248">
    <property type="entry name" value="ANK"/>
    <property type="match status" value="8"/>
</dbReference>